<evidence type="ECO:0000256" key="7">
    <source>
        <dbReference type="SAM" id="MobiDB-lite"/>
    </source>
</evidence>
<dbReference type="Proteomes" id="UP000232323">
    <property type="component" value="Unassembled WGS sequence"/>
</dbReference>
<evidence type="ECO:0000313" key="9">
    <source>
        <dbReference type="EMBL" id="GAX73923.1"/>
    </source>
</evidence>
<comment type="caution">
    <text evidence="9">The sequence shown here is derived from an EMBL/GenBank/DDBJ whole genome shotgun (WGS) entry which is preliminary data.</text>
</comment>
<dbReference type="AlphaFoldDB" id="A0A250WSX8"/>
<proteinExistence type="predicted"/>
<dbReference type="GO" id="GO:0004674">
    <property type="term" value="F:protein serine/threonine kinase activity"/>
    <property type="evidence" value="ECO:0007669"/>
    <property type="project" value="UniProtKB-KW"/>
</dbReference>
<dbReference type="PROSITE" id="PS00108">
    <property type="entry name" value="PROTEIN_KINASE_ST"/>
    <property type="match status" value="1"/>
</dbReference>
<dbReference type="InterPro" id="IPR017441">
    <property type="entry name" value="Protein_kinase_ATP_BS"/>
</dbReference>
<dbReference type="InterPro" id="IPR000719">
    <property type="entry name" value="Prot_kinase_dom"/>
</dbReference>
<dbReference type="STRING" id="1157962.A0A250WSX8"/>
<keyword evidence="10" id="KW-1185">Reference proteome</keyword>
<feature type="binding site" evidence="6">
    <location>
        <position position="160"/>
    </location>
    <ligand>
        <name>ATP</name>
        <dbReference type="ChEBI" id="CHEBI:30616"/>
    </ligand>
</feature>
<keyword evidence="4" id="KW-0418">Kinase</keyword>
<reference evidence="9 10" key="1">
    <citation type="submission" date="2017-08" db="EMBL/GenBank/DDBJ databases">
        <title>Acidophilic green algal genome provides insights into adaptation to an acidic environment.</title>
        <authorList>
            <person name="Hirooka S."/>
            <person name="Hirose Y."/>
            <person name="Kanesaki Y."/>
            <person name="Higuchi S."/>
            <person name="Fujiwara T."/>
            <person name="Onuma R."/>
            <person name="Era A."/>
            <person name="Ohbayashi R."/>
            <person name="Uzuka A."/>
            <person name="Nozaki H."/>
            <person name="Yoshikawa H."/>
            <person name="Miyagishima S.Y."/>
        </authorList>
    </citation>
    <scope>NUCLEOTIDE SEQUENCE [LARGE SCALE GENOMIC DNA]</scope>
    <source>
        <strain evidence="9 10">NIES-2499</strain>
    </source>
</reference>
<evidence type="ECO:0000259" key="8">
    <source>
        <dbReference type="PROSITE" id="PS50011"/>
    </source>
</evidence>
<dbReference type="PROSITE" id="PS50011">
    <property type="entry name" value="PROTEIN_KINASE_DOM"/>
    <property type="match status" value="1"/>
</dbReference>
<feature type="compositionally biased region" description="Polar residues" evidence="7">
    <location>
        <begin position="264"/>
        <end position="277"/>
    </location>
</feature>
<evidence type="ECO:0000256" key="6">
    <source>
        <dbReference type="PROSITE-ProRule" id="PRU10141"/>
    </source>
</evidence>
<dbReference type="Pfam" id="PF07714">
    <property type="entry name" value="PK_Tyr_Ser-Thr"/>
    <property type="match status" value="1"/>
</dbReference>
<dbReference type="GO" id="GO:0005524">
    <property type="term" value="F:ATP binding"/>
    <property type="evidence" value="ECO:0007669"/>
    <property type="project" value="UniProtKB-UniRule"/>
</dbReference>
<keyword evidence="3 6" id="KW-0547">Nucleotide-binding</keyword>
<organism evidence="9 10">
    <name type="scientific">Chlamydomonas eustigma</name>
    <dbReference type="NCBI Taxonomy" id="1157962"/>
    <lineage>
        <taxon>Eukaryota</taxon>
        <taxon>Viridiplantae</taxon>
        <taxon>Chlorophyta</taxon>
        <taxon>core chlorophytes</taxon>
        <taxon>Chlorophyceae</taxon>
        <taxon>CS clade</taxon>
        <taxon>Chlamydomonadales</taxon>
        <taxon>Chlamydomonadaceae</taxon>
        <taxon>Chlamydomonas</taxon>
    </lineage>
</organism>
<protein>
    <recommendedName>
        <fullName evidence="8">Protein kinase domain-containing protein</fullName>
    </recommendedName>
</protein>
<dbReference type="InterPro" id="IPR001245">
    <property type="entry name" value="Ser-Thr/Tyr_kinase_cat_dom"/>
</dbReference>
<dbReference type="PANTHER" id="PTHR44329">
    <property type="entry name" value="SERINE/THREONINE-PROTEIN KINASE TNNI3K-RELATED"/>
    <property type="match status" value="1"/>
</dbReference>
<evidence type="ECO:0000256" key="3">
    <source>
        <dbReference type="ARBA" id="ARBA00022741"/>
    </source>
</evidence>
<dbReference type="SUPFAM" id="SSF56112">
    <property type="entry name" value="Protein kinase-like (PK-like)"/>
    <property type="match status" value="1"/>
</dbReference>
<evidence type="ECO:0000313" key="10">
    <source>
        <dbReference type="Proteomes" id="UP000232323"/>
    </source>
</evidence>
<evidence type="ECO:0000256" key="2">
    <source>
        <dbReference type="ARBA" id="ARBA00022679"/>
    </source>
</evidence>
<keyword evidence="2" id="KW-0808">Transferase</keyword>
<name>A0A250WSX8_9CHLO</name>
<dbReference type="EMBL" id="BEGY01000005">
    <property type="protein sequence ID" value="GAX73923.1"/>
    <property type="molecule type" value="Genomic_DNA"/>
</dbReference>
<dbReference type="Gene3D" id="3.30.200.20">
    <property type="entry name" value="Phosphorylase Kinase, domain 1"/>
    <property type="match status" value="1"/>
</dbReference>
<accession>A0A250WSX8</accession>
<dbReference type="SMART" id="SM00220">
    <property type="entry name" value="S_TKc"/>
    <property type="match status" value="1"/>
</dbReference>
<dbReference type="Gene3D" id="1.10.510.10">
    <property type="entry name" value="Transferase(Phosphotransferase) domain 1"/>
    <property type="match status" value="1"/>
</dbReference>
<dbReference type="OrthoDB" id="1711006at2759"/>
<feature type="compositionally biased region" description="Polar residues" evidence="7">
    <location>
        <begin position="243"/>
        <end position="256"/>
    </location>
</feature>
<dbReference type="PROSITE" id="PS00107">
    <property type="entry name" value="PROTEIN_KINASE_ATP"/>
    <property type="match status" value="1"/>
</dbReference>
<sequence length="574" mass="61689">MLNVFRRCFSEPSSTYDEIKLSSINNAASRPPVADPVATFDSSPFQAAATSNTNNVISRGSHYPSTMTTILSSSQASSANSYNVHNGSDMGPPLQGPYPAVRPEELLMLQPMENMGLLARPASLHLQELNREITNLQKIGQGAGGIVYRGLWTGVNVAVKFMKSSSPEALNLTAKEAILSRFVSHPNVVQTFTYDVTLLIESAGGVQLNTGVHNALSAMPGIKEEEEGAHLSMTTAEEWPQIAAQSCPSETDSGSSRQEREKSASTSQQRVAPTSPDTYVPTKSLAIFDPGSRSIQASAMSQIDTSDSTSPVVAPGWDMQDVLLRLGAMPGEYLTHIIMELCDEGTLLQAIPRKLFGGCRNTSEERSKLRSMLKTAREIAAGMQHLHSLGIIHGDLKPGNVLLKKEGSTRNGFVAKVGDFGLAQRCGPGAPVAQPGGVPLGTLCYAAPEALRGILHKSSDVYSFGIMFWQMCTGEQPFQGMHPAHILYGKQTNSLQLQWPAEVYSPIRKLGELCSSSEPVSRPTFDQVCKALVQIELRMHRTKAPAGGVGTNLAQANQGLAAPYTLMPDPDLLI</sequence>
<evidence type="ECO:0000256" key="1">
    <source>
        <dbReference type="ARBA" id="ARBA00022527"/>
    </source>
</evidence>
<evidence type="ECO:0000256" key="5">
    <source>
        <dbReference type="ARBA" id="ARBA00022840"/>
    </source>
</evidence>
<evidence type="ECO:0000256" key="4">
    <source>
        <dbReference type="ARBA" id="ARBA00022777"/>
    </source>
</evidence>
<dbReference type="InterPro" id="IPR051681">
    <property type="entry name" value="Ser/Thr_Kinases-Pseudokinases"/>
</dbReference>
<feature type="domain" description="Protein kinase" evidence="8">
    <location>
        <begin position="133"/>
        <end position="537"/>
    </location>
</feature>
<keyword evidence="5 6" id="KW-0067">ATP-binding</keyword>
<gene>
    <name evidence="9" type="ORF">CEUSTIGMA_g1373.t1</name>
</gene>
<dbReference type="InterPro" id="IPR008271">
    <property type="entry name" value="Ser/Thr_kinase_AS"/>
</dbReference>
<dbReference type="InterPro" id="IPR011009">
    <property type="entry name" value="Kinase-like_dom_sf"/>
</dbReference>
<keyword evidence="1" id="KW-0723">Serine/threonine-protein kinase</keyword>
<feature type="region of interest" description="Disordered" evidence="7">
    <location>
        <begin position="240"/>
        <end position="282"/>
    </location>
</feature>